<organism evidence="2 3">
    <name type="scientific">Ambispora leptoticha</name>
    <dbReference type="NCBI Taxonomy" id="144679"/>
    <lineage>
        <taxon>Eukaryota</taxon>
        <taxon>Fungi</taxon>
        <taxon>Fungi incertae sedis</taxon>
        <taxon>Mucoromycota</taxon>
        <taxon>Glomeromycotina</taxon>
        <taxon>Glomeromycetes</taxon>
        <taxon>Archaeosporales</taxon>
        <taxon>Ambisporaceae</taxon>
        <taxon>Ambispora</taxon>
    </lineage>
</organism>
<proteinExistence type="predicted"/>
<keyword evidence="3" id="KW-1185">Reference proteome</keyword>
<name>A0A9N9GKF7_9GLOM</name>
<reference evidence="2" key="1">
    <citation type="submission" date="2021-06" db="EMBL/GenBank/DDBJ databases">
        <authorList>
            <person name="Kallberg Y."/>
            <person name="Tangrot J."/>
            <person name="Rosling A."/>
        </authorList>
    </citation>
    <scope>NUCLEOTIDE SEQUENCE</scope>
    <source>
        <strain evidence="2">FL130A</strain>
    </source>
</reference>
<evidence type="ECO:0000256" key="1">
    <source>
        <dbReference type="SAM" id="MobiDB-lite"/>
    </source>
</evidence>
<sequence>MFDSDLSETFLPDATIQQKEKIAKLEAENNNIEAVPVIHKSMANTVPGGKVPLKIILEDMGPRVVDNWCDEAHKEYGKVFGTNGCINIFFNNQVTKPFHICKKAPKLNAKRDMKKKKISEEINEENFDNIIEEYLNQNNTYEDVTSNNNQVSDTEDLENINLLLPKLMSRRSMPQKPTSQNQQLYRPTSKKLAKRASKVASSETP</sequence>
<evidence type="ECO:0000313" key="2">
    <source>
        <dbReference type="EMBL" id="CAG8608247.1"/>
    </source>
</evidence>
<dbReference type="EMBL" id="CAJVPS010004808">
    <property type="protein sequence ID" value="CAG8608247.1"/>
    <property type="molecule type" value="Genomic_DNA"/>
</dbReference>
<feature type="non-terminal residue" evidence="2">
    <location>
        <position position="205"/>
    </location>
</feature>
<feature type="compositionally biased region" description="Polar residues" evidence="1">
    <location>
        <begin position="175"/>
        <end position="186"/>
    </location>
</feature>
<dbReference type="Proteomes" id="UP000789508">
    <property type="component" value="Unassembled WGS sequence"/>
</dbReference>
<dbReference type="AlphaFoldDB" id="A0A9N9GKF7"/>
<feature type="compositionally biased region" description="Basic residues" evidence="1">
    <location>
        <begin position="188"/>
        <end position="197"/>
    </location>
</feature>
<accession>A0A9N9GKF7</accession>
<comment type="caution">
    <text evidence="2">The sequence shown here is derived from an EMBL/GenBank/DDBJ whole genome shotgun (WGS) entry which is preliminary data.</text>
</comment>
<gene>
    <name evidence="2" type="ORF">ALEPTO_LOCUS8450</name>
</gene>
<protein>
    <submittedName>
        <fullName evidence="2">3598_t:CDS:1</fullName>
    </submittedName>
</protein>
<evidence type="ECO:0000313" key="3">
    <source>
        <dbReference type="Proteomes" id="UP000789508"/>
    </source>
</evidence>
<dbReference type="OrthoDB" id="10653558at2759"/>
<feature type="region of interest" description="Disordered" evidence="1">
    <location>
        <begin position="167"/>
        <end position="205"/>
    </location>
</feature>